<evidence type="ECO:0000256" key="1">
    <source>
        <dbReference type="SAM" id="MobiDB-lite"/>
    </source>
</evidence>
<feature type="region of interest" description="Disordered" evidence="1">
    <location>
        <begin position="109"/>
        <end position="156"/>
    </location>
</feature>
<accession>A0A395M1N6</accession>
<feature type="non-terminal residue" evidence="2">
    <location>
        <position position="1"/>
    </location>
</feature>
<protein>
    <recommendedName>
        <fullName evidence="4">DUF4175 family protein</fullName>
    </recommendedName>
</protein>
<feature type="region of interest" description="Disordered" evidence="1">
    <location>
        <begin position="1"/>
        <end position="41"/>
    </location>
</feature>
<dbReference type="Proteomes" id="UP000266389">
    <property type="component" value="Unassembled WGS sequence"/>
</dbReference>
<feature type="compositionally biased region" description="Basic and acidic residues" evidence="1">
    <location>
        <begin position="117"/>
        <end position="134"/>
    </location>
</feature>
<dbReference type="AlphaFoldDB" id="A0A395M1N6"/>
<reference evidence="2 3" key="1">
    <citation type="journal article" date="2011" name="ISME J.">
        <title>Community ecology of hot spring cyanobacterial mats: predominant populations and their functional potential.</title>
        <authorList>
            <person name="Klatt C.G."/>
            <person name="Wood J.M."/>
            <person name="Rusch D.B."/>
            <person name="Bateson M.M."/>
            <person name="Hamamura N."/>
            <person name="Heidelberg J.F."/>
            <person name="Grossman A.R."/>
            <person name="Bhaya D."/>
            <person name="Cohan F.M."/>
            <person name="Kuhl M."/>
            <person name="Bryant D.A."/>
            <person name="Ward D.M."/>
        </authorList>
    </citation>
    <scope>NUCLEOTIDE SEQUENCE [LARGE SCALE GENOMIC DNA]</scope>
    <source>
        <strain evidence="2">OS</strain>
    </source>
</reference>
<dbReference type="EMBL" id="PHFL01000034">
    <property type="protein sequence ID" value="RFM24622.1"/>
    <property type="molecule type" value="Genomic_DNA"/>
</dbReference>
<sequence length="185" mass="21492">GSEDMEGLSQQQGNLNQETESLFGERQGTTPEERAKRLSQLAAQQRLIQQQLQQLAKKQAEQKAKGEKSDLLGNLEKIAEEMQKAAEQLEQQDLSPELKKRQQQILSRMLESTKALQRREQEEKREAKSGKDIFKTSPSELSREQTRNPIQDGLNRMKSQGFVDDYERLIRRYYDALERQEIKTN</sequence>
<gene>
    <name evidence="2" type="ORF">D0433_04805</name>
</gene>
<name>A0A395M1N6_9BACT</name>
<proteinExistence type="predicted"/>
<feature type="compositionally biased region" description="Polar residues" evidence="1">
    <location>
        <begin position="8"/>
        <end position="20"/>
    </location>
</feature>
<feature type="region of interest" description="Disordered" evidence="1">
    <location>
        <begin position="84"/>
        <end position="103"/>
    </location>
</feature>
<evidence type="ECO:0008006" key="4">
    <source>
        <dbReference type="Google" id="ProtNLM"/>
    </source>
</evidence>
<evidence type="ECO:0000313" key="3">
    <source>
        <dbReference type="Proteomes" id="UP000266389"/>
    </source>
</evidence>
<comment type="caution">
    <text evidence="2">The sequence shown here is derived from an EMBL/GenBank/DDBJ whole genome shotgun (WGS) entry which is preliminary data.</text>
</comment>
<organism evidence="2 3">
    <name type="scientific">Candidatus Thermochlorobacter aerophilus</name>
    <dbReference type="NCBI Taxonomy" id="1868324"/>
    <lineage>
        <taxon>Bacteria</taxon>
        <taxon>Pseudomonadati</taxon>
        <taxon>Chlorobiota</taxon>
        <taxon>Chlorobiia</taxon>
        <taxon>Chlorobiales</taxon>
        <taxon>Candidatus Thermochlorobacteriaceae</taxon>
        <taxon>Candidatus Thermochlorobacter</taxon>
    </lineage>
</organism>
<evidence type="ECO:0000313" key="2">
    <source>
        <dbReference type="EMBL" id="RFM24622.1"/>
    </source>
</evidence>